<evidence type="ECO:0000259" key="5">
    <source>
        <dbReference type="Pfam" id="PF16669"/>
    </source>
</evidence>
<dbReference type="RefSeq" id="XP_030831142.1">
    <property type="nucleotide sequence ID" value="XM_030975282.1"/>
</dbReference>
<evidence type="ECO:0000256" key="1">
    <source>
        <dbReference type="ARBA" id="ARBA00022803"/>
    </source>
</evidence>
<dbReference type="KEGG" id="spu:579605"/>
<dbReference type="SMART" id="SM00028">
    <property type="entry name" value="TPR"/>
    <property type="match status" value="3"/>
</dbReference>
<dbReference type="InterPro" id="IPR038645">
    <property type="entry name" value="TTC5_OB_sf"/>
</dbReference>
<dbReference type="Pfam" id="PF16669">
    <property type="entry name" value="TTC5_OB"/>
    <property type="match status" value="1"/>
</dbReference>
<reference evidence="7" key="1">
    <citation type="submission" date="2015-02" db="EMBL/GenBank/DDBJ databases">
        <title>Genome sequencing for Strongylocentrotus purpuratus.</title>
        <authorList>
            <person name="Murali S."/>
            <person name="Liu Y."/>
            <person name="Vee V."/>
            <person name="English A."/>
            <person name="Wang M."/>
            <person name="Skinner E."/>
            <person name="Han Y."/>
            <person name="Muzny D.M."/>
            <person name="Worley K.C."/>
            <person name="Gibbs R.A."/>
        </authorList>
    </citation>
    <scope>NUCLEOTIDE SEQUENCE</scope>
</reference>
<dbReference type="AlphaFoldDB" id="A0A7M7N4I5"/>
<dbReference type="OMA" id="DECKGYE"/>
<dbReference type="Proteomes" id="UP000007110">
    <property type="component" value="Unassembled WGS sequence"/>
</dbReference>
<dbReference type="Gene3D" id="1.25.40.10">
    <property type="entry name" value="Tetratricopeptide repeat domain"/>
    <property type="match status" value="1"/>
</dbReference>
<proteinExistence type="inferred from homology"/>
<comment type="similarity">
    <text evidence="2">Belongs to the APC3/CDC27 family.</text>
</comment>
<dbReference type="InterPro" id="IPR019734">
    <property type="entry name" value="TPR_rpt"/>
</dbReference>
<evidence type="ECO:0000256" key="2">
    <source>
        <dbReference type="ARBA" id="ARBA00038210"/>
    </source>
</evidence>
<dbReference type="OrthoDB" id="423589at2759"/>
<dbReference type="EnsemblMetazoa" id="XM_030975282">
    <property type="protein sequence ID" value="XP_030831142"/>
    <property type="gene ID" value="LOC579605"/>
</dbReference>
<protein>
    <recommendedName>
        <fullName evidence="3">Cell division cycle protein 27 homolog</fullName>
    </recommendedName>
</protein>
<dbReference type="Pfam" id="PF13414">
    <property type="entry name" value="TPR_11"/>
    <property type="match status" value="1"/>
</dbReference>
<reference evidence="6" key="2">
    <citation type="submission" date="2021-01" db="UniProtKB">
        <authorList>
            <consortium name="EnsemblMetazoa"/>
        </authorList>
    </citation>
    <scope>IDENTIFICATION</scope>
</reference>
<dbReference type="InterPro" id="IPR032076">
    <property type="entry name" value="TTC5_OB"/>
</dbReference>
<keyword evidence="1 4" id="KW-0802">TPR repeat</keyword>
<sequence length="440" mass="48821">MAAASEVSNAVDITKIKEAVDALYDFRDHFFEKNAIDRAVHKAEEVKQELQKTLTLFDGIEDNIDASSKAQMLLQKGRAWNILPSFSPEALDALSRAVKLDPQMVEAWNNLGETYWKKNDVNAAKNCFEGALNYQNNKVSLRNLSMVLRQLGTDQMEKAKNLQDSVEHAKKAVSLDMNDGISWFIAGNAYLSMFFMTGQKPGMLKQCHGAYAQAERDVIAKSNPDLHFNKATIFKFQEEYELSLDGFQQAKALDPVWEEPDQKREELLSYLARITELTKAKGKLKAKRLQQLMSSFKQNDLGPYGGGSYTSPNGQAVKLEQCVLSRLQEGANPEKVVVGKVVCSIATEELIPFTFAMLDSEGSCYSVNVYNIAQGQGVIIGDTVAIPEAYLQRIDFTVDNKHIQFSSLRVNTPVALVVNGKKLGIDKQAPATVSLSAKSD</sequence>
<dbReference type="PANTHER" id="PTHR12558:SF13">
    <property type="entry name" value="CELL DIVISION CYCLE PROTEIN 27 HOMOLOG"/>
    <property type="match status" value="1"/>
</dbReference>
<evidence type="ECO:0000256" key="4">
    <source>
        <dbReference type="PROSITE-ProRule" id="PRU00339"/>
    </source>
</evidence>
<feature type="domain" description="Tetratricopeptide repeat protein 5 OB fold" evidence="5">
    <location>
        <begin position="318"/>
        <end position="431"/>
    </location>
</feature>
<dbReference type="InterPro" id="IPR011990">
    <property type="entry name" value="TPR-like_helical_dom_sf"/>
</dbReference>
<dbReference type="GeneID" id="579605"/>
<name>A0A7M7N4I5_STRPU</name>
<dbReference type="SUPFAM" id="SSF48452">
    <property type="entry name" value="TPR-like"/>
    <property type="match status" value="1"/>
</dbReference>
<evidence type="ECO:0000313" key="6">
    <source>
        <dbReference type="EnsemblMetazoa" id="XP_030831142"/>
    </source>
</evidence>
<accession>A0A7M7N4I5</accession>
<dbReference type="PROSITE" id="PS50005">
    <property type="entry name" value="TPR"/>
    <property type="match status" value="1"/>
</dbReference>
<dbReference type="PANTHER" id="PTHR12558">
    <property type="entry name" value="CELL DIVISION CYCLE 16,23,27"/>
    <property type="match status" value="1"/>
</dbReference>
<evidence type="ECO:0000313" key="7">
    <source>
        <dbReference type="Proteomes" id="UP000007110"/>
    </source>
</evidence>
<keyword evidence="7" id="KW-1185">Reference proteome</keyword>
<dbReference type="CTD" id="91875"/>
<dbReference type="InParanoid" id="A0A7M7N4I5"/>
<evidence type="ECO:0000256" key="3">
    <source>
        <dbReference type="ARBA" id="ARBA00039307"/>
    </source>
</evidence>
<dbReference type="Gene3D" id="2.40.50.550">
    <property type="match status" value="1"/>
</dbReference>
<organism evidence="6 7">
    <name type="scientific">Strongylocentrotus purpuratus</name>
    <name type="common">Purple sea urchin</name>
    <dbReference type="NCBI Taxonomy" id="7668"/>
    <lineage>
        <taxon>Eukaryota</taxon>
        <taxon>Metazoa</taxon>
        <taxon>Echinodermata</taxon>
        <taxon>Eleutherozoa</taxon>
        <taxon>Echinozoa</taxon>
        <taxon>Echinoidea</taxon>
        <taxon>Euechinoidea</taxon>
        <taxon>Echinacea</taxon>
        <taxon>Camarodonta</taxon>
        <taxon>Echinidea</taxon>
        <taxon>Strongylocentrotidae</taxon>
        <taxon>Strongylocentrotus</taxon>
    </lineage>
</organism>
<feature type="repeat" description="TPR" evidence="4">
    <location>
        <begin position="105"/>
        <end position="138"/>
    </location>
</feature>